<evidence type="ECO:0000256" key="2">
    <source>
        <dbReference type="ARBA" id="ARBA00022598"/>
    </source>
</evidence>
<proteinExistence type="inferred from homology"/>
<dbReference type="PANTHER" id="PTHR43201:SF5">
    <property type="entry name" value="MEDIUM-CHAIN ACYL-COA LIGASE ACSF2, MITOCHONDRIAL"/>
    <property type="match status" value="1"/>
</dbReference>
<dbReference type="AlphaFoldDB" id="A0ABD5P5S7"/>
<gene>
    <name evidence="4" type="ORF">ACFOZ7_21635</name>
</gene>
<dbReference type="SUPFAM" id="SSF56801">
    <property type="entry name" value="Acetyl-CoA synthetase-like"/>
    <property type="match status" value="1"/>
</dbReference>
<comment type="similarity">
    <text evidence="1">Belongs to the ATP-dependent AMP-binding enzyme family.</text>
</comment>
<evidence type="ECO:0000259" key="3">
    <source>
        <dbReference type="Pfam" id="PF00501"/>
    </source>
</evidence>
<evidence type="ECO:0000313" key="5">
    <source>
        <dbReference type="Proteomes" id="UP001595821"/>
    </source>
</evidence>
<dbReference type="InterPro" id="IPR000873">
    <property type="entry name" value="AMP-dep_synth/lig_dom"/>
</dbReference>
<dbReference type="GeneID" id="71853510"/>
<dbReference type="Pfam" id="PF00501">
    <property type="entry name" value="AMP-binding"/>
    <property type="match status" value="2"/>
</dbReference>
<name>A0ABD5P5S7_9EURY</name>
<reference evidence="4 5" key="1">
    <citation type="journal article" date="2014" name="Int. J. Syst. Evol. Microbiol.">
        <title>Complete genome sequence of Corynebacterium casei LMG S-19264T (=DSM 44701T), isolated from a smear-ripened cheese.</title>
        <authorList>
            <consortium name="US DOE Joint Genome Institute (JGI-PGF)"/>
            <person name="Walter F."/>
            <person name="Albersmeier A."/>
            <person name="Kalinowski J."/>
            <person name="Ruckert C."/>
        </authorList>
    </citation>
    <scope>NUCLEOTIDE SEQUENCE [LARGE SCALE GENOMIC DNA]</scope>
    <source>
        <strain evidence="4 5">IBRC-M 10912</strain>
    </source>
</reference>
<evidence type="ECO:0000256" key="1">
    <source>
        <dbReference type="ARBA" id="ARBA00006432"/>
    </source>
</evidence>
<sequence>MTLSIRRRAELWGDRTAIVDVSESRFYASAKTVDGTRVSYTELAALADRVATGLVATGIGAGDVVCVVSRNRVASLALFFACHRLGVTFAPLSHRSTPATVGDPIDRIDPDLVVHEPAQRDLVRALSREATATFDDVVVDESTGVAPETATASEDGPLCYLHDDGGSPVVAFSRETVERNCIASAATWGLGRTDRVPLFLPLSTFDGLFRVTLPLLYVGGTILLDRAFDPGDALEAIRQEDATLLVGRAVEFRELAARGFDDGLGSVSRAISETSVDDEIHEAFRERGVPLTRARGFLECPNALTEPLAGVDETRFRPVLGCEARLVDDGVLEGAGEGRLQLSGPVVADGYVSPASIGDGDDAVDSSVDRDGGAFVDGWFETGKRFRRDEDGRYAPS</sequence>
<dbReference type="RefSeq" id="WP_246973560.1">
    <property type="nucleotide sequence ID" value="NZ_CP095397.1"/>
</dbReference>
<dbReference type="GO" id="GO:0016874">
    <property type="term" value="F:ligase activity"/>
    <property type="evidence" value="ECO:0007669"/>
    <property type="project" value="UniProtKB-KW"/>
</dbReference>
<comment type="caution">
    <text evidence="4">The sequence shown here is derived from an EMBL/GenBank/DDBJ whole genome shotgun (WGS) entry which is preliminary data.</text>
</comment>
<feature type="domain" description="AMP-dependent synthetase/ligase" evidence="3">
    <location>
        <begin position="179"/>
        <end position="351"/>
    </location>
</feature>
<evidence type="ECO:0000313" key="4">
    <source>
        <dbReference type="EMBL" id="MFC4249500.1"/>
    </source>
</evidence>
<dbReference type="Gene3D" id="3.40.50.12780">
    <property type="entry name" value="N-terminal domain of ligase-like"/>
    <property type="match status" value="1"/>
</dbReference>
<dbReference type="EMBL" id="JBHSDJ010000133">
    <property type="protein sequence ID" value="MFC4249500.1"/>
    <property type="molecule type" value="Genomic_DNA"/>
</dbReference>
<dbReference type="PANTHER" id="PTHR43201">
    <property type="entry name" value="ACYL-COA SYNTHETASE"/>
    <property type="match status" value="1"/>
</dbReference>
<keyword evidence="2" id="KW-0436">Ligase</keyword>
<dbReference type="InterPro" id="IPR042099">
    <property type="entry name" value="ANL_N_sf"/>
</dbReference>
<accession>A0ABD5P5S7</accession>
<organism evidence="4 5">
    <name type="scientific">Natribaculum luteum</name>
    <dbReference type="NCBI Taxonomy" id="1586232"/>
    <lineage>
        <taxon>Archaea</taxon>
        <taxon>Methanobacteriati</taxon>
        <taxon>Methanobacteriota</taxon>
        <taxon>Stenosarchaea group</taxon>
        <taxon>Halobacteria</taxon>
        <taxon>Halobacteriales</taxon>
        <taxon>Natrialbaceae</taxon>
        <taxon>Natribaculum</taxon>
    </lineage>
</organism>
<dbReference type="Proteomes" id="UP001595821">
    <property type="component" value="Unassembled WGS sequence"/>
</dbReference>
<protein>
    <submittedName>
        <fullName evidence="4">AMP-binding protein</fullName>
    </submittedName>
</protein>
<feature type="domain" description="AMP-dependent synthetase/ligase" evidence="3">
    <location>
        <begin position="6"/>
        <end position="130"/>
    </location>
</feature>